<protein>
    <submittedName>
        <fullName evidence="1">Uncharacterized protein</fullName>
    </submittedName>
</protein>
<organism evidence="1 2">
    <name type="scientific">Bacillus thermozeamaize</name>
    <dbReference type="NCBI Taxonomy" id="230954"/>
    <lineage>
        <taxon>Bacteria</taxon>
        <taxon>Bacillati</taxon>
        <taxon>Bacillota</taxon>
        <taxon>Bacilli</taxon>
        <taxon>Bacillales</taxon>
        <taxon>Bacillaceae</taxon>
        <taxon>Bacillus</taxon>
    </lineage>
</organism>
<dbReference type="AlphaFoldDB" id="A0A1Y3PRN0"/>
<dbReference type="EMBL" id="LZRT01000056">
    <property type="protein sequence ID" value="OUM88776.1"/>
    <property type="molecule type" value="Genomic_DNA"/>
</dbReference>
<evidence type="ECO:0000313" key="1">
    <source>
        <dbReference type="EMBL" id="OUM88776.1"/>
    </source>
</evidence>
<name>A0A1Y3PRN0_9BACI</name>
<dbReference type="Pfam" id="PF20074">
    <property type="entry name" value="DUF6470"/>
    <property type="match status" value="1"/>
</dbReference>
<dbReference type="Proteomes" id="UP000196475">
    <property type="component" value="Unassembled WGS sequence"/>
</dbReference>
<evidence type="ECO:0000313" key="2">
    <source>
        <dbReference type="Proteomes" id="UP000196475"/>
    </source>
</evidence>
<comment type="caution">
    <text evidence="1">The sequence shown here is derived from an EMBL/GenBank/DDBJ whole genome shotgun (WGS) entry which is preliminary data.</text>
</comment>
<gene>
    <name evidence="1" type="ORF">BAA01_14175</name>
</gene>
<accession>A0A1Y3PRN0</accession>
<proteinExistence type="predicted"/>
<sequence length="188" mass="21503">MFPRLEIRQTFVAIGIQTEPGFFQIRQYRPMVNPQTEPSRLEIHREPARLEIDADKAWDALAQGPHLATMLRIYAQGREAILEQIAEIVQKGDRMAAIHIPQDPVGEMATEWHRPIRIADAVAGPVSYDNVDIRFIPDQLSFSYQSAQVTFDPLTAKPEIQYHPGKVNIYLRQKNHLEIRVVGLDARV</sequence>
<dbReference type="InterPro" id="IPR045527">
    <property type="entry name" value="DUF6470"/>
</dbReference>
<reference evidence="2" key="1">
    <citation type="submission" date="2016-06" db="EMBL/GenBank/DDBJ databases">
        <authorList>
            <person name="Nascimento L."/>
            <person name="Pereira R.V."/>
            <person name="Martins L.F."/>
            <person name="Quaggio R.B."/>
            <person name="Silva A.M."/>
            <person name="Setubal J.C."/>
        </authorList>
    </citation>
    <scope>NUCLEOTIDE SEQUENCE [LARGE SCALE GENOMIC DNA]</scope>
</reference>